<keyword evidence="1" id="KW-0812">Transmembrane</keyword>
<keyword evidence="1" id="KW-0472">Membrane</keyword>
<feature type="non-terminal residue" evidence="3">
    <location>
        <position position="1"/>
    </location>
</feature>
<keyword evidence="1" id="KW-1133">Transmembrane helix</keyword>
<evidence type="ECO:0000256" key="1">
    <source>
        <dbReference type="SAM" id="Phobius"/>
    </source>
</evidence>
<dbReference type="PANTHER" id="PTHR35395">
    <property type="entry name" value="DUF6536 DOMAIN-CONTAINING PROTEIN"/>
    <property type="match status" value="1"/>
</dbReference>
<comment type="caution">
    <text evidence="3">The sequence shown here is derived from an EMBL/GenBank/DDBJ whole genome shotgun (WGS) entry which is preliminary data.</text>
</comment>
<feature type="transmembrane region" description="Helical" evidence="1">
    <location>
        <begin position="395"/>
        <end position="416"/>
    </location>
</feature>
<sequence>RRLFSGSCSKAEKINIAGHVIINALSTVLLSASNYCMQCVSAPTREEVDNAHRKRRWLDIGTPSARNLRSIHPAKTILWLFLGTSSFPLHLFYNSALFTSIRPSEYTVVSAVERFTQPEPPLYKPDGKWSPYDRSRFNTGVEAVRSKLLAGQLERLENVECLDAYTQPFQSSRADLVLVQNGLPGSLQLGDVGQIFDARYETGRGRGHISQPFYFLCDDLNAPNNIGIVPCEELLAGVRANISSSAWVVWKRNVRYCLSEKAPDVCNVYFNTTIAALVVSINLAKLIAFSMLFVVIRTPPLLTIGEAVASFLNSPDEMTEGLSPMSKTDIRQERWIAAVGYLVLFALCFLFFWIGMLYVNGAADIKSLWKIGFGTVDSRTIINFAGLSRDSSVPLITAILIANIPQPIISAAYFLYNSQITAMAMASEWDGFARERKALRVSFAPTGAQRSSHLLQLPYRFSVPLMVLSGVLHWVASQSIFLVDVERPIDTSVRPNAKPATYITTCGYSPVAILIFICLGVVMISFLLGLSFRQLKTGMPVAGSCSAAISAACHLPDSLATPDAAEKPLQWGEIHVRVASADNGHSDLNLSTVSRRCAFSPEDVTPPVAGVTYT</sequence>
<evidence type="ECO:0000313" key="3">
    <source>
        <dbReference type="EMBL" id="KAK0609436.1"/>
    </source>
</evidence>
<name>A0AA39T0H7_9PEZI</name>
<dbReference type="AlphaFoldDB" id="A0AA39T0H7"/>
<feature type="domain" description="DUF6536" evidence="2">
    <location>
        <begin position="3"/>
        <end position="116"/>
    </location>
</feature>
<dbReference type="InterPro" id="IPR046623">
    <property type="entry name" value="DUF6536"/>
</dbReference>
<reference evidence="3" key="1">
    <citation type="submission" date="2023-06" db="EMBL/GenBank/DDBJ databases">
        <title>Genome-scale phylogeny and comparative genomics of the fungal order Sordariales.</title>
        <authorList>
            <consortium name="Lawrence Berkeley National Laboratory"/>
            <person name="Hensen N."/>
            <person name="Bonometti L."/>
            <person name="Westerberg I."/>
            <person name="Brannstrom I.O."/>
            <person name="Guillou S."/>
            <person name="Cros-Aarteil S."/>
            <person name="Calhoun S."/>
            <person name="Haridas S."/>
            <person name="Kuo A."/>
            <person name="Mondo S."/>
            <person name="Pangilinan J."/>
            <person name="Riley R."/>
            <person name="Labutti K."/>
            <person name="Andreopoulos B."/>
            <person name="Lipzen A."/>
            <person name="Chen C."/>
            <person name="Yanf M."/>
            <person name="Daum C."/>
            <person name="Ng V."/>
            <person name="Clum A."/>
            <person name="Steindorff A."/>
            <person name="Ohm R."/>
            <person name="Martin F."/>
            <person name="Silar P."/>
            <person name="Natvig D."/>
            <person name="Lalanne C."/>
            <person name="Gautier V."/>
            <person name="Ament-Velasquez S.L."/>
            <person name="Kruys A."/>
            <person name="Hutchinson M.I."/>
            <person name="Powell A.J."/>
            <person name="Barry K."/>
            <person name="Miller A.N."/>
            <person name="Grigoriev I.V."/>
            <person name="Debuchy R."/>
            <person name="Gladieux P."/>
            <person name="Thoren M.H."/>
            <person name="Johannesson H."/>
        </authorList>
    </citation>
    <scope>NUCLEOTIDE SEQUENCE</scope>
    <source>
        <strain evidence="3">CBS 606.72</strain>
    </source>
</reference>
<feature type="transmembrane region" description="Helical" evidence="1">
    <location>
        <begin position="335"/>
        <end position="359"/>
    </location>
</feature>
<evidence type="ECO:0000313" key="4">
    <source>
        <dbReference type="Proteomes" id="UP001175000"/>
    </source>
</evidence>
<proteinExistence type="predicted"/>
<organism evidence="3 4">
    <name type="scientific">Immersiella caudata</name>
    <dbReference type="NCBI Taxonomy" id="314043"/>
    <lineage>
        <taxon>Eukaryota</taxon>
        <taxon>Fungi</taxon>
        <taxon>Dikarya</taxon>
        <taxon>Ascomycota</taxon>
        <taxon>Pezizomycotina</taxon>
        <taxon>Sordariomycetes</taxon>
        <taxon>Sordariomycetidae</taxon>
        <taxon>Sordariales</taxon>
        <taxon>Lasiosphaeriaceae</taxon>
        <taxon>Immersiella</taxon>
    </lineage>
</organism>
<dbReference type="EMBL" id="JAULSU010000008">
    <property type="protein sequence ID" value="KAK0609436.1"/>
    <property type="molecule type" value="Genomic_DNA"/>
</dbReference>
<dbReference type="Pfam" id="PF20163">
    <property type="entry name" value="DUF6536"/>
    <property type="match status" value="1"/>
</dbReference>
<gene>
    <name evidence="3" type="ORF">B0T14DRAFT_441918</name>
</gene>
<protein>
    <recommendedName>
        <fullName evidence="2">DUF6536 domain-containing protein</fullName>
    </recommendedName>
</protein>
<accession>A0AA39T0H7</accession>
<feature type="transmembrane region" description="Helical" evidence="1">
    <location>
        <begin position="274"/>
        <end position="296"/>
    </location>
</feature>
<dbReference type="PANTHER" id="PTHR35395:SF1">
    <property type="entry name" value="DUF6536 DOMAIN-CONTAINING PROTEIN"/>
    <property type="match status" value="1"/>
</dbReference>
<feature type="transmembrane region" description="Helical" evidence="1">
    <location>
        <begin position="511"/>
        <end position="530"/>
    </location>
</feature>
<evidence type="ECO:0000259" key="2">
    <source>
        <dbReference type="Pfam" id="PF20163"/>
    </source>
</evidence>
<keyword evidence="4" id="KW-1185">Reference proteome</keyword>
<dbReference type="Proteomes" id="UP001175000">
    <property type="component" value="Unassembled WGS sequence"/>
</dbReference>